<evidence type="ECO:0000256" key="2">
    <source>
        <dbReference type="ARBA" id="ARBA00022527"/>
    </source>
</evidence>
<dbReference type="PROSITE" id="PS00109">
    <property type="entry name" value="PROTEIN_KINASE_TYR"/>
    <property type="match status" value="1"/>
</dbReference>
<dbReference type="EMBL" id="JBHTAX010000001">
    <property type="protein sequence ID" value="MFC7190909.1"/>
    <property type="molecule type" value="Genomic_DNA"/>
</dbReference>
<keyword evidence="5" id="KW-0418">Kinase</keyword>
<evidence type="ECO:0000313" key="12">
    <source>
        <dbReference type="Proteomes" id="UP001596417"/>
    </source>
</evidence>
<dbReference type="InterPro" id="IPR011009">
    <property type="entry name" value="Kinase-like_dom_sf"/>
</dbReference>
<keyword evidence="4" id="KW-0547">Nucleotide-binding</keyword>
<evidence type="ECO:0000313" key="11">
    <source>
        <dbReference type="EMBL" id="MFC7190909.1"/>
    </source>
</evidence>
<evidence type="ECO:0000256" key="3">
    <source>
        <dbReference type="ARBA" id="ARBA00022679"/>
    </source>
</evidence>
<reference evidence="11 12" key="1">
    <citation type="journal article" date="2019" name="Int. J. Syst. Evol. Microbiol.">
        <title>The Global Catalogue of Microorganisms (GCM) 10K type strain sequencing project: providing services to taxonomists for standard genome sequencing and annotation.</title>
        <authorList>
            <consortium name="The Broad Institute Genomics Platform"/>
            <consortium name="The Broad Institute Genome Sequencing Center for Infectious Disease"/>
            <person name="Wu L."/>
            <person name="Ma J."/>
        </authorList>
    </citation>
    <scope>NUCLEOTIDE SEQUENCE [LARGE SCALE GENOMIC DNA]</scope>
    <source>
        <strain evidence="11 12">RDMS1</strain>
    </source>
</reference>
<organism evidence="11 12">
    <name type="scientific">Halocatena marina</name>
    <dbReference type="NCBI Taxonomy" id="2934937"/>
    <lineage>
        <taxon>Archaea</taxon>
        <taxon>Methanobacteriati</taxon>
        <taxon>Methanobacteriota</taxon>
        <taxon>Stenosarchaea group</taxon>
        <taxon>Halobacteria</taxon>
        <taxon>Halobacteriales</taxon>
        <taxon>Natronomonadaceae</taxon>
        <taxon>Halocatena</taxon>
    </lineage>
</organism>
<comment type="caution">
    <text evidence="11">The sequence shown here is derived from an EMBL/GenBank/DDBJ whole genome shotgun (WGS) entry which is preliminary data.</text>
</comment>
<protein>
    <recommendedName>
        <fullName evidence="1">non-specific serine/threonine protein kinase</fullName>
        <ecNumber evidence="1">2.7.11.1</ecNumber>
    </recommendedName>
</protein>
<dbReference type="Proteomes" id="UP001596417">
    <property type="component" value="Unassembled WGS sequence"/>
</dbReference>
<sequence>MVFRRLIKGNIEWDRLESVMREFARRYGEDELRVEFLEANNWLSTPCVVNDRWFVKVISDQHTLVHTLITTGRNLGALSSGRMRFFEHVGTPFEMAEQELHATQTMHEIGANVPEPIEAFEHDGLGVLVVEYLLDFSTLSELQDESVERFAPELFASLARIHDIGLSHGDLRAENVLIADDELYLIDATNVREDSIEEARAYDLACALAALEPHTGARVAIDAAAKSYTVGDLLAAREFLDFVNMRPDHDFDAAGLKGEIEKDADEAGSPASTAR</sequence>
<dbReference type="InterPro" id="IPR018934">
    <property type="entry name" value="RIO_dom"/>
</dbReference>
<dbReference type="AlphaFoldDB" id="A0ABD5YSC1"/>
<feature type="region of interest" description="Disordered" evidence="9">
    <location>
        <begin position="256"/>
        <end position="275"/>
    </location>
</feature>
<comment type="catalytic activity">
    <reaction evidence="8">
        <text>L-seryl-[protein] + ATP = O-phospho-L-seryl-[protein] + ADP + H(+)</text>
        <dbReference type="Rhea" id="RHEA:17989"/>
        <dbReference type="Rhea" id="RHEA-COMP:9863"/>
        <dbReference type="Rhea" id="RHEA-COMP:11604"/>
        <dbReference type="ChEBI" id="CHEBI:15378"/>
        <dbReference type="ChEBI" id="CHEBI:29999"/>
        <dbReference type="ChEBI" id="CHEBI:30616"/>
        <dbReference type="ChEBI" id="CHEBI:83421"/>
        <dbReference type="ChEBI" id="CHEBI:456216"/>
        <dbReference type="EC" id="2.7.11.1"/>
    </reaction>
</comment>
<gene>
    <name evidence="11" type="ORF">ACFQL7_14450</name>
</gene>
<keyword evidence="12" id="KW-1185">Reference proteome</keyword>
<dbReference type="GeneID" id="76200579"/>
<evidence type="ECO:0000256" key="1">
    <source>
        <dbReference type="ARBA" id="ARBA00012513"/>
    </source>
</evidence>
<dbReference type="Pfam" id="PF01163">
    <property type="entry name" value="RIO1"/>
    <property type="match status" value="1"/>
</dbReference>
<keyword evidence="3" id="KW-0808">Transferase</keyword>
<proteinExistence type="predicted"/>
<name>A0ABD5YSC1_9EURY</name>
<dbReference type="SUPFAM" id="SSF56112">
    <property type="entry name" value="Protein kinase-like (PK-like)"/>
    <property type="match status" value="1"/>
</dbReference>
<evidence type="ECO:0000256" key="7">
    <source>
        <dbReference type="ARBA" id="ARBA00047899"/>
    </source>
</evidence>
<accession>A0ABD5YSC1</accession>
<evidence type="ECO:0000256" key="6">
    <source>
        <dbReference type="ARBA" id="ARBA00022840"/>
    </source>
</evidence>
<feature type="domain" description="RIO-type" evidence="10">
    <location>
        <begin position="94"/>
        <end position="193"/>
    </location>
</feature>
<comment type="catalytic activity">
    <reaction evidence="7">
        <text>L-threonyl-[protein] + ATP = O-phospho-L-threonyl-[protein] + ADP + H(+)</text>
        <dbReference type="Rhea" id="RHEA:46608"/>
        <dbReference type="Rhea" id="RHEA-COMP:11060"/>
        <dbReference type="Rhea" id="RHEA-COMP:11605"/>
        <dbReference type="ChEBI" id="CHEBI:15378"/>
        <dbReference type="ChEBI" id="CHEBI:30013"/>
        <dbReference type="ChEBI" id="CHEBI:30616"/>
        <dbReference type="ChEBI" id="CHEBI:61977"/>
        <dbReference type="ChEBI" id="CHEBI:456216"/>
        <dbReference type="EC" id="2.7.11.1"/>
    </reaction>
</comment>
<keyword evidence="2" id="KW-0723">Serine/threonine-protein kinase</keyword>
<evidence type="ECO:0000259" key="10">
    <source>
        <dbReference type="Pfam" id="PF01163"/>
    </source>
</evidence>
<dbReference type="GO" id="GO:0005524">
    <property type="term" value="F:ATP binding"/>
    <property type="evidence" value="ECO:0007669"/>
    <property type="project" value="UniProtKB-KW"/>
</dbReference>
<dbReference type="RefSeq" id="WP_248908448.1">
    <property type="nucleotide sequence ID" value="NZ_CP109979.1"/>
</dbReference>
<evidence type="ECO:0000256" key="9">
    <source>
        <dbReference type="SAM" id="MobiDB-lite"/>
    </source>
</evidence>
<evidence type="ECO:0000256" key="4">
    <source>
        <dbReference type="ARBA" id="ARBA00022741"/>
    </source>
</evidence>
<evidence type="ECO:0000256" key="5">
    <source>
        <dbReference type="ARBA" id="ARBA00022777"/>
    </source>
</evidence>
<keyword evidence="6" id="KW-0067">ATP-binding</keyword>
<dbReference type="EC" id="2.7.11.1" evidence="1"/>
<dbReference type="InterPro" id="IPR008266">
    <property type="entry name" value="Tyr_kinase_AS"/>
</dbReference>
<dbReference type="Gene3D" id="1.10.510.10">
    <property type="entry name" value="Transferase(Phosphotransferase) domain 1"/>
    <property type="match status" value="1"/>
</dbReference>
<evidence type="ECO:0000256" key="8">
    <source>
        <dbReference type="ARBA" id="ARBA00048679"/>
    </source>
</evidence>
<dbReference type="GO" id="GO:0004674">
    <property type="term" value="F:protein serine/threonine kinase activity"/>
    <property type="evidence" value="ECO:0007669"/>
    <property type="project" value="UniProtKB-KW"/>
</dbReference>